<reference evidence="1" key="1">
    <citation type="submission" date="2020-11" db="EMBL/GenBank/DDBJ databases">
        <authorList>
            <person name="Tran Van P."/>
        </authorList>
    </citation>
    <scope>NUCLEOTIDE SEQUENCE</scope>
</reference>
<protein>
    <submittedName>
        <fullName evidence="1">Uncharacterized protein</fullName>
    </submittedName>
</protein>
<evidence type="ECO:0000313" key="1">
    <source>
        <dbReference type="EMBL" id="CAD7203133.1"/>
    </source>
</evidence>
<dbReference type="AlphaFoldDB" id="A0A7R8VU37"/>
<sequence>MNGVKVLLVGSVDGIGRLMRNSTLCIDAVLLGVLLFLLPSTQGYYSDGRGDDVNSWDRRHHRHHLDHSESYEYDEAYLAKDRYPTRRQGTGRVFCTSGYVYVGGRCRPTHISCPPYFTLINNVCTDSGGVTAMRAPVTK</sequence>
<dbReference type="EMBL" id="OA570227">
    <property type="protein sequence ID" value="CAD7203133.1"/>
    <property type="molecule type" value="Genomic_DNA"/>
</dbReference>
<name>A0A7R8VU37_TIMDO</name>
<accession>A0A7R8VU37</accession>
<organism evidence="1">
    <name type="scientific">Timema douglasi</name>
    <name type="common">Walking stick</name>
    <dbReference type="NCBI Taxonomy" id="61478"/>
    <lineage>
        <taxon>Eukaryota</taxon>
        <taxon>Metazoa</taxon>
        <taxon>Ecdysozoa</taxon>
        <taxon>Arthropoda</taxon>
        <taxon>Hexapoda</taxon>
        <taxon>Insecta</taxon>
        <taxon>Pterygota</taxon>
        <taxon>Neoptera</taxon>
        <taxon>Polyneoptera</taxon>
        <taxon>Phasmatodea</taxon>
        <taxon>Timematodea</taxon>
        <taxon>Timematoidea</taxon>
        <taxon>Timematidae</taxon>
        <taxon>Timema</taxon>
    </lineage>
</organism>
<gene>
    <name evidence="1" type="ORF">TDIB3V08_LOCUS9309</name>
</gene>
<proteinExistence type="predicted"/>